<dbReference type="InterPro" id="IPR002616">
    <property type="entry name" value="tRNA_ribo_trans-like"/>
</dbReference>
<organism evidence="5">
    <name type="scientific">marine metagenome</name>
    <dbReference type="NCBI Taxonomy" id="408172"/>
    <lineage>
        <taxon>unclassified sequences</taxon>
        <taxon>metagenomes</taxon>
        <taxon>ecological metagenomes</taxon>
    </lineage>
</organism>
<evidence type="ECO:0000256" key="3">
    <source>
        <dbReference type="ARBA" id="ARBA00022694"/>
    </source>
</evidence>
<feature type="non-terminal residue" evidence="5">
    <location>
        <position position="286"/>
    </location>
</feature>
<gene>
    <name evidence="5" type="ORF">METZ01_LOCUS325945</name>
</gene>
<protein>
    <recommendedName>
        <fullName evidence="4">tRNA-guanine(15) transglycosylase-like domain-containing protein</fullName>
    </recommendedName>
</protein>
<evidence type="ECO:0000256" key="2">
    <source>
        <dbReference type="ARBA" id="ARBA00022679"/>
    </source>
</evidence>
<sequence>VSKFFSITHSDKNTSARSGILKTDHGEIQTPFFMPVGTYGTVKTQSSQEILALPSSILLSNTYHLYLRPGTEILSEAGGLHRFMNWDGAILTDSGGFQIYSLESYRKISESGVTFRSHLDGSEHHFTPEKIVDIQRIIGSDFMMMLDICPPGDADHEIWVNALETTTKWAKRSMKQFHETDSLYGYQQVLIPIVQGGTDKKLRRQAASELCELNAEAYAIGGLAVGESKSERLETVEWMDEFLPKDKPRYLMGVGTLTDLIESVSRGVDMFDCVMPTRNARNGQLF</sequence>
<dbReference type="InterPro" id="IPR050076">
    <property type="entry name" value="ArchSynthase1/Queuine_TRR"/>
</dbReference>
<dbReference type="NCBIfam" id="TIGR00449">
    <property type="entry name" value="tgt_general"/>
    <property type="match status" value="1"/>
</dbReference>
<feature type="non-terminal residue" evidence="5">
    <location>
        <position position="1"/>
    </location>
</feature>
<keyword evidence="3" id="KW-0819">tRNA processing</keyword>
<evidence type="ECO:0000259" key="4">
    <source>
        <dbReference type="Pfam" id="PF01702"/>
    </source>
</evidence>
<dbReference type="EMBL" id="UINC01107593">
    <property type="protein sequence ID" value="SVC73091.1"/>
    <property type="molecule type" value="Genomic_DNA"/>
</dbReference>
<name>A0A382PMB4_9ZZZZ</name>
<accession>A0A382PMB4</accession>
<evidence type="ECO:0000256" key="1">
    <source>
        <dbReference type="ARBA" id="ARBA00022676"/>
    </source>
</evidence>
<feature type="domain" description="tRNA-guanine(15) transglycosylase-like" evidence="4">
    <location>
        <begin position="15"/>
        <end position="286"/>
    </location>
</feature>
<dbReference type="NCBIfam" id="TIGR00430">
    <property type="entry name" value="Q_tRNA_tgt"/>
    <property type="match status" value="1"/>
</dbReference>
<dbReference type="PANTHER" id="PTHR46499:SF1">
    <property type="entry name" value="QUEUINE TRNA-RIBOSYLTRANSFERASE"/>
    <property type="match status" value="1"/>
</dbReference>
<dbReference type="PANTHER" id="PTHR46499">
    <property type="entry name" value="QUEUINE TRNA-RIBOSYLTRANSFERASE"/>
    <property type="match status" value="1"/>
</dbReference>
<reference evidence="5" key="1">
    <citation type="submission" date="2018-05" db="EMBL/GenBank/DDBJ databases">
        <authorList>
            <person name="Lanie J.A."/>
            <person name="Ng W.-L."/>
            <person name="Kazmierczak K.M."/>
            <person name="Andrzejewski T.M."/>
            <person name="Davidsen T.M."/>
            <person name="Wayne K.J."/>
            <person name="Tettelin H."/>
            <person name="Glass J.I."/>
            <person name="Rusch D."/>
            <person name="Podicherti R."/>
            <person name="Tsui H.-C.T."/>
            <person name="Winkler M.E."/>
        </authorList>
    </citation>
    <scope>NUCLEOTIDE SEQUENCE</scope>
</reference>
<dbReference type="GO" id="GO:0008479">
    <property type="term" value="F:tRNA-guanosine(34) queuine transglycosylase activity"/>
    <property type="evidence" value="ECO:0007669"/>
    <property type="project" value="InterPro"/>
</dbReference>
<keyword evidence="1" id="KW-0328">Glycosyltransferase</keyword>
<dbReference type="AlphaFoldDB" id="A0A382PMB4"/>
<evidence type="ECO:0000313" key="5">
    <source>
        <dbReference type="EMBL" id="SVC73091.1"/>
    </source>
</evidence>
<dbReference type="Gene3D" id="3.20.20.105">
    <property type="entry name" value="Queuine tRNA-ribosyltransferase-like"/>
    <property type="match status" value="1"/>
</dbReference>
<dbReference type="InterPro" id="IPR004803">
    <property type="entry name" value="TGT"/>
</dbReference>
<dbReference type="GO" id="GO:0008616">
    <property type="term" value="P:tRNA queuosine(34) biosynthetic process"/>
    <property type="evidence" value="ECO:0007669"/>
    <property type="project" value="TreeGrafter"/>
</dbReference>
<dbReference type="Pfam" id="PF01702">
    <property type="entry name" value="TGT"/>
    <property type="match status" value="1"/>
</dbReference>
<dbReference type="GO" id="GO:0005829">
    <property type="term" value="C:cytosol"/>
    <property type="evidence" value="ECO:0007669"/>
    <property type="project" value="TreeGrafter"/>
</dbReference>
<dbReference type="SUPFAM" id="SSF51713">
    <property type="entry name" value="tRNA-guanine transglycosylase"/>
    <property type="match status" value="1"/>
</dbReference>
<keyword evidence="2" id="KW-0808">Transferase</keyword>
<proteinExistence type="predicted"/>
<dbReference type="InterPro" id="IPR036511">
    <property type="entry name" value="TGT-like_sf"/>
</dbReference>